<dbReference type="SUPFAM" id="SSF54534">
    <property type="entry name" value="FKBP-like"/>
    <property type="match status" value="1"/>
</dbReference>
<dbReference type="Gene3D" id="3.10.50.40">
    <property type="match status" value="1"/>
</dbReference>
<keyword evidence="11" id="KW-1185">Reference proteome</keyword>
<evidence type="ECO:0000256" key="6">
    <source>
        <dbReference type="PIRNR" id="PIRNR001473"/>
    </source>
</evidence>
<keyword evidence="5 6" id="KW-0413">Isomerase</keyword>
<protein>
    <recommendedName>
        <fullName evidence="6">FK506-binding protein</fullName>
        <ecNumber evidence="6">5.2.1.8</ecNumber>
    </recommendedName>
</protein>
<dbReference type="GO" id="GO:0006338">
    <property type="term" value="P:chromatin remodeling"/>
    <property type="evidence" value="ECO:0007669"/>
    <property type="project" value="UniProtKB-ARBA"/>
</dbReference>
<dbReference type="InterPro" id="IPR041232">
    <property type="entry name" value="NPL"/>
</dbReference>
<evidence type="ECO:0000313" key="11">
    <source>
        <dbReference type="Proteomes" id="UP000015464"/>
    </source>
</evidence>
<evidence type="ECO:0000256" key="4">
    <source>
        <dbReference type="ARBA" id="ARBA00023110"/>
    </source>
</evidence>
<feature type="region of interest" description="Disordered" evidence="8">
    <location>
        <begin position="126"/>
        <end position="260"/>
    </location>
</feature>
<keyword evidence="4 6" id="KW-0697">Rotamase</keyword>
<proteinExistence type="inferred from homology"/>
<evidence type="ECO:0000256" key="3">
    <source>
        <dbReference type="ARBA" id="ARBA00022553"/>
    </source>
</evidence>
<dbReference type="GO" id="GO:0030874">
    <property type="term" value="C:nucleolar chromatin"/>
    <property type="evidence" value="ECO:0007669"/>
    <property type="project" value="EnsemblFungi"/>
</dbReference>
<feature type="compositionally biased region" description="Acidic residues" evidence="8">
    <location>
        <begin position="158"/>
        <end position="185"/>
    </location>
</feature>
<dbReference type="InterPro" id="IPR023566">
    <property type="entry name" value="PPIase_Fpr3/Fpr4-like"/>
</dbReference>
<dbReference type="PANTHER" id="PTHR43811">
    <property type="entry name" value="FKBP-TYPE PEPTIDYL-PROLYL CIS-TRANS ISOMERASE FKPA"/>
    <property type="match status" value="1"/>
</dbReference>
<comment type="similarity">
    <text evidence="2">Belongs to the FKBP-type PPIase family. FKBP3/4 subfamily.</text>
</comment>
<dbReference type="GO" id="GO:0031491">
    <property type="term" value="F:nucleosome binding"/>
    <property type="evidence" value="ECO:0007669"/>
    <property type="project" value="EnsemblFungi"/>
</dbReference>
<dbReference type="EMBL" id="KE546988">
    <property type="protein sequence ID" value="EPY53533.1"/>
    <property type="molecule type" value="Genomic_DNA"/>
</dbReference>
<dbReference type="PIRSF" id="PIRSF001473">
    <property type="entry name" value="FK506-bp_FPR3"/>
    <property type="match status" value="1"/>
</dbReference>
<reference evidence="10 11" key="1">
    <citation type="journal article" date="2011" name="Science">
        <title>Comparative functional genomics of the fission yeasts.</title>
        <authorList>
            <person name="Rhind N."/>
            <person name="Chen Z."/>
            <person name="Yassour M."/>
            <person name="Thompson D.A."/>
            <person name="Haas B.J."/>
            <person name="Habib N."/>
            <person name="Wapinski I."/>
            <person name="Roy S."/>
            <person name="Lin M.F."/>
            <person name="Heiman D.I."/>
            <person name="Young S.K."/>
            <person name="Furuya K."/>
            <person name="Guo Y."/>
            <person name="Pidoux A."/>
            <person name="Chen H.M."/>
            <person name="Robbertse B."/>
            <person name="Goldberg J.M."/>
            <person name="Aoki K."/>
            <person name="Bayne E.H."/>
            <person name="Berlin A.M."/>
            <person name="Desjardins C.A."/>
            <person name="Dobbs E."/>
            <person name="Dukaj L."/>
            <person name="Fan L."/>
            <person name="FitzGerald M.G."/>
            <person name="French C."/>
            <person name="Gujja S."/>
            <person name="Hansen K."/>
            <person name="Keifenheim D."/>
            <person name="Levin J.Z."/>
            <person name="Mosher R.A."/>
            <person name="Mueller C.A."/>
            <person name="Pfiffner J."/>
            <person name="Priest M."/>
            <person name="Russ C."/>
            <person name="Smialowska A."/>
            <person name="Swoboda P."/>
            <person name="Sykes S.M."/>
            <person name="Vaughn M."/>
            <person name="Vengrova S."/>
            <person name="Yoder R."/>
            <person name="Zeng Q."/>
            <person name="Allshire R."/>
            <person name="Baulcombe D."/>
            <person name="Birren B.W."/>
            <person name="Brown W."/>
            <person name="Ekwall K."/>
            <person name="Kellis M."/>
            <person name="Leatherwood J."/>
            <person name="Levin H."/>
            <person name="Margalit H."/>
            <person name="Martienssen R."/>
            <person name="Nieduszynski C.A."/>
            <person name="Spatafora J.W."/>
            <person name="Friedman N."/>
            <person name="Dalgaard J.Z."/>
            <person name="Baumann P."/>
            <person name="Niki H."/>
            <person name="Regev A."/>
            <person name="Nusbaum C."/>
        </authorList>
    </citation>
    <scope>NUCLEOTIDE SEQUENCE [LARGE SCALE GENOMIC DNA]</scope>
    <source>
        <strain evidence="11">OY26 / ATCC MYA-4695 / CBS 11777 / NBRC 106824 / NRRL Y48691</strain>
    </source>
</reference>
<evidence type="ECO:0000256" key="8">
    <source>
        <dbReference type="SAM" id="MobiDB-lite"/>
    </source>
</evidence>
<evidence type="ECO:0000256" key="7">
    <source>
        <dbReference type="PROSITE-ProRule" id="PRU00277"/>
    </source>
</evidence>
<dbReference type="HOGENOM" id="CLU_022297_3_1_1"/>
<dbReference type="Gene3D" id="2.60.120.340">
    <property type="entry name" value="Nucleoplasmin core domain"/>
    <property type="match status" value="1"/>
</dbReference>
<evidence type="ECO:0000256" key="5">
    <source>
        <dbReference type="ARBA" id="ARBA00023235"/>
    </source>
</evidence>
<dbReference type="RefSeq" id="XP_013022046.1">
    <property type="nucleotide sequence ID" value="XM_013166592.1"/>
</dbReference>
<dbReference type="PANTHER" id="PTHR43811:SF19">
    <property type="entry name" value="39 KDA FK506-BINDING NUCLEAR PROTEIN"/>
    <property type="match status" value="1"/>
</dbReference>
<gene>
    <name evidence="10" type="ORF">SPOG_04593</name>
</gene>
<comment type="catalytic activity">
    <reaction evidence="1 6 7">
        <text>[protein]-peptidylproline (omega=180) = [protein]-peptidylproline (omega=0)</text>
        <dbReference type="Rhea" id="RHEA:16237"/>
        <dbReference type="Rhea" id="RHEA-COMP:10747"/>
        <dbReference type="Rhea" id="RHEA-COMP:10748"/>
        <dbReference type="ChEBI" id="CHEBI:83833"/>
        <dbReference type="ChEBI" id="CHEBI:83834"/>
        <dbReference type="EC" id="5.2.1.8"/>
    </reaction>
</comment>
<feature type="compositionally biased region" description="Low complexity" evidence="8">
    <location>
        <begin position="249"/>
        <end position="260"/>
    </location>
</feature>
<dbReference type="Pfam" id="PF00254">
    <property type="entry name" value="FKBP_C"/>
    <property type="match status" value="1"/>
</dbReference>
<evidence type="ECO:0000256" key="1">
    <source>
        <dbReference type="ARBA" id="ARBA00000971"/>
    </source>
</evidence>
<evidence type="ECO:0000259" key="9">
    <source>
        <dbReference type="PROSITE" id="PS50059"/>
    </source>
</evidence>
<feature type="compositionally biased region" description="Basic and acidic residues" evidence="8">
    <location>
        <begin position="211"/>
        <end position="234"/>
    </location>
</feature>
<dbReference type="InterPro" id="IPR046357">
    <property type="entry name" value="PPIase_dom_sf"/>
</dbReference>
<dbReference type="GO" id="GO:0042274">
    <property type="term" value="P:ribosomal small subunit biogenesis"/>
    <property type="evidence" value="ECO:0007669"/>
    <property type="project" value="EnsemblFungi"/>
</dbReference>
<dbReference type="EC" id="5.2.1.8" evidence="6"/>
<dbReference type="PROSITE" id="PS50059">
    <property type="entry name" value="FKBP_PPIASE"/>
    <property type="match status" value="1"/>
</dbReference>
<feature type="compositionally biased region" description="Acidic residues" evidence="8">
    <location>
        <begin position="126"/>
        <end position="152"/>
    </location>
</feature>
<dbReference type="AlphaFoldDB" id="S9W0Y4"/>
<dbReference type="GO" id="GO:0034080">
    <property type="term" value="P:CENP-A containing chromatin assembly"/>
    <property type="evidence" value="ECO:0007669"/>
    <property type="project" value="EnsemblFungi"/>
</dbReference>
<dbReference type="OMA" id="KVEMRYI"/>
<dbReference type="GO" id="GO:0030684">
    <property type="term" value="C:preribosome"/>
    <property type="evidence" value="ECO:0007669"/>
    <property type="project" value="EnsemblFungi"/>
</dbReference>
<dbReference type="GO" id="GO:0042273">
    <property type="term" value="P:ribosomal large subunit biogenesis"/>
    <property type="evidence" value="ECO:0007669"/>
    <property type="project" value="EnsemblFungi"/>
</dbReference>
<feature type="domain" description="PPIase FKBP-type" evidence="9">
    <location>
        <begin position="279"/>
        <end position="365"/>
    </location>
</feature>
<sequence length="365" mass="40751">MSLPIAVYSLSVKGNDIPAVEESTDASIHLTMASVDASEKSNKTTTLWVKVRPSMPVDTEEDEEMDEQMKELLEESQREFVLCTLKPGSLYQQPLNLTITPGDEVFFRTSGDATVHLSGNFLVNDEEEDHDHSDDEEDDEDYDLSPSEDDLVDTMSDEKDENEEDSEEEEEEDDEEQESEEDELDNVPAKKVEEPKKKRTNQEETASPQKNENKKQKTEKSNKEKKVAFAEKLEQGPTGPAAKKEQQQEQKQQPKTRTLKGGVTVTDVKVGNGTAATNGKKVEMRYIGKLENGKVFDKNTKGKPFAFLLGRGEVIRGWDIGVAGMNEGGERKIVIPAPMAYGNQSIPGIPKNSTLVFEVKLVRVH</sequence>
<evidence type="ECO:0000256" key="2">
    <source>
        <dbReference type="ARBA" id="ARBA00007838"/>
    </source>
</evidence>
<evidence type="ECO:0000313" key="10">
    <source>
        <dbReference type="EMBL" id="EPY53533.1"/>
    </source>
</evidence>
<feature type="compositionally biased region" description="Basic and acidic residues" evidence="8">
    <location>
        <begin position="188"/>
        <end position="202"/>
    </location>
</feature>
<dbReference type="eggNOG" id="KOG0552">
    <property type="taxonomic scope" value="Eukaryota"/>
</dbReference>
<name>S9W0Y4_SCHCR</name>
<dbReference type="GeneID" id="25038906"/>
<dbReference type="GO" id="GO:0003755">
    <property type="term" value="F:peptidyl-prolyl cis-trans isomerase activity"/>
    <property type="evidence" value="ECO:0007669"/>
    <property type="project" value="UniProtKB-KW"/>
</dbReference>
<dbReference type="FunFam" id="3.10.50.40:FF:000006">
    <property type="entry name" value="Peptidyl-prolyl cis-trans isomerase"/>
    <property type="match status" value="1"/>
</dbReference>
<dbReference type="OrthoDB" id="77911at2759"/>
<dbReference type="FunFam" id="2.60.120.340:FF:000006">
    <property type="entry name" value="FK506-binding protein"/>
    <property type="match status" value="1"/>
</dbReference>
<organism evidence="10 11">
    <name type="scientific">Schizosaccharomyces cryophilus (strain OY26 / ATCC MYA-4695 / CBS 11777 / NBRC 106824 / NRRL Y48691)</name>
    <name type="common">Fission yeast</name>
    <dbReference type="NCBI Taxonomy" id="653667"/>
    <lineage>
        <taxon>Eukaryota</taxon>
        <taxon>Fungi</taxon>
        <taxon>Dikarya</taxon>
        <taxon>Ascomycota</taxon>
        <taxon>Taphrinomycotina</taxon>
        <taxon>Schizosaccharomycetes</taxon>
        <taxon>Schizosaccharomycetales</taxon>
        <taxon>Schizosaccharomycetaceae</taxon>
        <taxon>Schizosaccharomyces</taxon>
    </lineage>
</organism>
<dbReference type="GO" id="GO:0000182">
    <property type="term" value="F:rDNA binding"/>
    <property type="evidence" value="ECO:0007669"/>
    <property type="project" value="EnsemblFungi"/>
</dbReference>
<dbReference type="InterPro" id="IPR001179">
    <property type="entry name" value="PPIase_FKBP_dom"/>
</dbReference>
<accession>S9W0Y4</accession>
<dbReference type="Proteomes" id="UP000015464">
    <property type="component" value="Unassembled WGS sequence"/>
</dbReference>
<dbReference type="STRING" id="653667.S9W0Y4"/>
<dbReference type="Pfam" id="PF17800">
    <property type="entry name" value="NPL"/>
    <property type="match status" value="1"/>
</dbReference>
<keyword evidence="3" id="KW-0597">Phosphoprotein</keyword>